<organism evidence="14 15">
    <name type="scientific">Pseudidiomarina piscicola</name>
    <dbReference type="NCBI Taxonomy" id="2614830"/>
    <lineage>
        <taxon>Bacteria</taxon>
        <taxon>Pseudomonadati</taxon>
        <taxon>Pseudomonadota</taxon>
        <taxon>Gammaproteobacteria</taxon>
        <taxon>Alteromonadales</taxon>
        <taxon>Idiomarinaceae</taxon>
        <taxon>Pseudidiomarina</taxon>
    </lineage>
</organism>
<keyword evidence="2 11" id="KW-0808">Transferase</keyword>
<dbReference type="Pfam" id="PF01743">
    <property type="entry name" value="PolyA_pol"/>
    <property type="match status" value="1"/>
</dbReference>
<evidence type="ECO:0000313" key="14">
    <source>
        <dbReference type="EMBL" id="CAB0151942.1"/>
    </source>
</evidence>
<evidence type="ECO:0000256" key="3">
    <source>
        <dbReference type="ARBA" id="ARBA00022694"/>
    </source>
</evidence>
<keyword evidence="8" id="KW-0067">ATP-binding</keyword>
<evidence type="ECO:0000256" key="6">
    <source>
        <dbReference type="ARBA" id="ARBA00022741"/>
    </source>
</evidence>
<comment type="cofactor">
    <cofactor evidence="1">
        <name>Mg(2+)</name>
        <dbReference type="ChEBI" id="CHEBI:18420"/>
    </cofactor>
</comment>
<dbReference type="InterPro" id="IPR032828">
    <property type="entry name" value="PolyA_RNA-bd"/>
</dbReference>
<evidence type="ECO:0000259" key="13">
    <source>
        <dbReference type="Pfam" id="PF12627"/>
    </source>
</evidence>
<keyword evidence="3" id="KW-0819">tRNA processing</keyword>
<dbReference type="GO" id="GO:0042245">
    <property type="term" value="P:RNA repair"/>
    <property type="evidence" value="ECO:0007669"/>
    <property type="project" value="UniProtKB-KW"/>
</dbReference>
<keyword evidence="5" id="KW-0479">Metal-binding</keyword>
<dbReference type="AlphaFoldDB" id="A0A6S6WQZ7"/>
<dbReference type="InterPro" id="IPR043519">
    <property type="entry name" value="NT_sf"/>
</dbReference>
<dbReference type="GO" id="GO:0046872">
    <property type="term" value="F:metal ion binding"/>
    <property type="evidence" value="ECO:0007669"/>
    <property type="project" value="UniProtKB-KW"/>
</dbReference>
<dbReference type="Proteomes" id="UP000481517">
    <property type="component" value="Unassembled WGS sequence"/>
</dbReference>
<comment type="similarity">
    <text evidence="11">Belongs to the tRNA nucleotidyltransferase/poly(A) polymerase family.</text>
</comment>
<keyword evidence="9" id="KW-0460">Magnesium</keyword>
<evidence type="ECO:0000256" key="1">
    <source>
        <dbReference type="ARBA" id="ARBA00001946"/>
    </source>
</evidence>
<dbReference type="Gene3D" id="3.30.460.10">
    <property type="entry name" value="Beta Polymerase, domain 2"/>
    <property type="match status" value="1"/>
</dbReference>
<protein>
    <submittedName>
        <fullName evidence="14">Multifunctional CCA protein</fullName>
    </submittedName>
</protein>
<sequence length="372" mass="41802">MNVYLVGGAVRDNLLGKAIHERDYVVVGATPAEMLELGYRQVGKDFPVFLHPETNEEYALARTERKSGRGYTGFVIAATPKVTLEQDLERRDLTINAIAQADDGELIDPYGGVDDIDARIIRHVSPAFVEDPLRVLRAARFAARFANDGFVVADETLALMQEISAADELSTLANERVWVETVKALSTTRADVYFEVLRRAQALRPWFPELTDEKLFTRVVKRLKNAKKESADIKFGLWMGEHEEADVDAICARLKVPNEWTKLGQLSCQWHPSRHSLTCPRVFCACLQQADCWRRPERFEKLTELWHQQGLPESQQNTLKRAFQAATDISASDLITQAANRGEQLRGPAIGAAVQDAREQVIATVLNKESEE</sequence>
<evidence type="ECO:0000256" key="4">
    <source>
        <dbReference type="ARBA" id="ARBA00022695"/>
    </source>
</evidence>
<evidence type="ECO:0000313" key="15">
    <source>
        <dbReference type="Proteomes" id="UP000481517"/>
    </source>
</evidence>
<reference evidence="14 15" key="1">
    <citation type="submission" date="2020-02" db="EMBL/GenBank/DDBJ databases">
        <authorList>
            <person name="Rodrigo-Torres L."/>
            <person name="Arahal R. D."/>
            <person name="Lucena T."/>
        </authorList>
    </citation>
    <scope>NUCLEOTIDE SEQUENCE [LARGE SCALE GENOMIC DNA]</scope>
    <source>
        <strain evidence="14 15">CECT 9734</strain>
    </source>
</reference>
<dbReference type="PANTHER" id="PTHR47545:SF1">
    <property type="entry name" value="MULTIFUNCTIONAL CCA PROTEIN"/>
    <property type="match status" value="1"/>
</dbReference>
<evidence type="ECO:0000256" key="10">
    <source>
        <dbReference type="ARBA" id="ARBA00022884"/>
    </source>
</evidence>
<evidence type="ECO:0000256" key="8">
    <source>
        <dbReference type="ARBA" id="ARBA00022840"/>
    </source>
</evidence>
<dbReference type="Gene3D" id="1.10.3090.10">
    <property type="entry name" value="cca-adding enzyme, domain 2"/>
    <property type="match status" value="1"/>
</dbReference>
<evidence type="ECO:0000256" key="7">
    <source>
        <dbReference type="ARBA" id="ARBA00022800"/>
    </source>
</evidence>
<feature type="domain" description="tRNA nucleotidyltransferase/poly(A) polymerase RNA and SrmB- binding" evidence="13">
    <location>
        <begin position="149"/>
        <end position="212"/>
    </location>
</feature>
<dbReference type="Pfam" id="PF12627">
    <property type="entry name" value="PolyA_pol_RNAbd"/>
    <property type="match status" value="1"/>
</dbReference>
<keyword evidence="7" id="KW-0692">RNA repair</keyword>
<dbReference type="GO" id="GO:0001680">
    <property type="term" value="P:tRNA 3'-terminal CCA addition"/>
    <property type="evidence" value="ECO:0007669"/>
    <property type="project" value="InterPro"/>
</dbReference>
<dbReference type="CDD" id="cd05398">
    <property type="entry name" value="NT_ClassII-CCAase"/>
    <property type="match status" value="1"/>
</dbReference>
<gene>
    <name evidence="14" type="primary">cca</name>
    <name evidence="14" type="ORF">PSI9734_02296</name>
</gene>
<dbReference type="GO" id="GO:0003723">
    <property type="term" value="F:RNA binding"/>
    <property type="evidence" value="ECO:0007669"/>
    <property type="project" value="UniProtKB-KW"/>
</dbReference>
<evidence type="ECO:0000256" key="5">
    <source>
        <dbReference type="ARBA" id="ARBA00022723"/>
    </source>
</evidence>
<accession>A0A6S6WQZ7</accession>
<dbReference type="InterPro" id="IPR002646">
    <property type="entry name" value="PolA_pol_head_dom"/>
</dbReference>
<dbReference type="RefSeq" id="WP_173921252.1">
    <property type="nucleotide sequence ID" value="NZ_CADCXY010000008.1"/>
</dbReference>
<dbReference type="GO" id="GO:0004810">
    <property type="term" value="F:CCA tRNA nucleotidyltransferase activity"/>
    <property type="evidence" value="ECO:0007669"/>
    <property type="project" value="InterPro"/>
</dbReference>
<dbReference type="PANTHER" id="PTHR47545">
    <property type="entry name" value="MULTIFUNCTIONAL CCA PROTEIN"/>
    <property type="match status" value="1"/>
</dbReference>
<name>A0A6S6WQZ7_9GAMM</name>
<feature type="domain" description="Poly A polymerase head" evidence="12">
    <location>
        <begin position="3"/>
        <end position="122"/>
    </location>
</feature>
<dbReference type="GO" id="GO:0005524">
    <property type="term" value="F:ATP binding"/>
    <property type="evidence" value="ECO:0007669"/>
    <property type="project" value="UniProtKB-KW"/>
</dbReference>
<evidence type="ECO:0000256" key="9">
    <source>
        <dbReference type="ARBA" id="ARBA00022842"/>
    </source>
</evidence>
<dbReference type="SUPFAM" id="SSF81301">
    <property type="entry name" value="Nucleotidyltransferase"/>
    <property type="match status" value="1"/>
</dbReference>
<dbReference type="PIRSF" id="PIRSF000813">
    <property type="entry name" value="CCA_bact"/>
    <property type="match status" value="1"/>
</dbReference>
<dbReference type="SUPFAM" id="SSF81891">
    <property type="entry name" value="Poly A polymerase C-terminal region-like"/>
    <property type="match status" value="1"/>
</dbReference>
<evidence type="ECO:0000256" key="2">
    <source>
        <dbReference type="ARBA" id="ARBA00022679"/>
    </source>
</evidence>
<evidence type="ECO:0000256" key="11">
    <source>
        <dbReference type="RuleBase" id="RU003953"/>
    </source>
</evidence>
<evidence type="ECO:0000259" key="12">
    <source>
        <dbReference type="Pfam" id="PF01743"/>
    </source>
</evidence>
<proteinExistence type="inferred from homology"/>
<keyword evidence="10 11" id="KW-0694">RNA-binding</keyword>
<dbReference type="InterPro" id="IPR012006">
    <property type="entry name" value="CCA_bact"/>
</dbReference>
<keyword evidence="6" id="KW-0547">Nucleotide-binding</keyword>
<keyword evidence="4" id="KW-0548">Nucleotidyltransferase</keyword>
<dbReference type="EMBL" id="CADCXY010000008">
    <property type="protein sequence ID" value="CAB0151942.1"/>
    <property type="molecule type" value="Genomic_DNA"/>
</dbReference>
<keyword evidence="15" id="KW-1185">Reference proteome</keyword>
<dbReference type="InterPro" id="IPR050124">
    <property type="entry name" value="tRNA_CCA-adding_enzyme"/>
</dbReference>